<evidence type="ECO:0000256" key="1">
    <source>
        <dbReference type="ARBA" id="ARBA00004571"/>
    </source>
</evidence>
<keyword evidence="11 12" id="KW-0998">Cell outer membrane</keyword>
<sequence>MTSLSRRCLRLSTPASLSSAPQHTLAQAALAALLLSGTSAMAQASLPGPGANKLGQVVVTASRSPLRLSEVLNDLTVLNRAEIERQAFGSLGDLLRNAGCVEMVRNGTPASNTSLFLRGAETRHTVLLIDGVRVDSQASSGASWQAIPLSQIERIEVLKGPASAIYGSDAIGGVVQVFTRKGNGKPSLEIGSAIGNLGLRKIDGSLSGVHGIFDYALTAASERADGFNGTVDYPGSFGFVPDRDGWRNHNAGLRFGVQFAKEHRAELMVSKSRIDGQYDANKDAPLNDDHSIQDTRAAQLSLSSQWSAVLQTQLSLNESHEDYETKPSPYLSKTRVRNLALNGSYEITKGQQLNFIVERREDWLENSSLTQTATAGVDKRHQNAAALGWLWNEGALSVQAHGRHDQDSQFGGVNTGTLALGYEIERGLRIVGSAGNAFRAPSLYQRGSQYGPNLSKPGVIALDAERGRNLEFGLKYSTALSDFSLTAYRNMVKQLIVFGAAGSCNSAYGCYRNVAEARLQGVSLAASTTLGPVQLSGTLDLQAPKDLSNGKLLARRAKHFGTLHASTVLAGWDLGAGLQFSGKRFDTAANTRELGGYALVNFDAQYKLSKELKLQLNLDNAFNREYQTAYGYAQAPRTILIGLRYTPSL</sequence>
<dbReference type="Pfam" id="PF00593">
    <property type="entry name" value="TonB_dep_Rec_b-barrel"/>
    <property type="match status" value="1"/>
</dbReference>
<dbReference type="InterPro" id="IPR037066">
    <property type="entry name" value="Plug_dom_sf"/>
</dbReference>
<dbReference type="Proteomes" id="UP001246372">
    <property type="component" value="Unassembled WGS sequence"/>
</dbReference>
<feature type="signal peptide" evidence="14">
    <location>
        <begin position="1"/>
        <end position="42"/>
    </location>
</feature>
<comment type="similarity">
    <text evidence="2 12 13">Belongs to the TonB-dependent receptor family.</text>
</comment>
<evidence type="ECO:0000256" key="12">
    <source>
        <dbReference type="PROSITE-ProRule" id="PRU01360"/>
    </source>
</evidence>
<dbReference type="Gene3D" id="2.170.130.10">
    <property type="entry name" value="TonB-dependent receptor, plug domain"/>
    <property type="match status" value="1"/>
</dbReference>
<dbReference type="Gene3D" id="2.40.170.20">
    <property type="entry name" value="TonB-dependent receptor, beta-barrel domain"/>
    <property type="match status" value="1"/>
</dbReference>
<keyword evidence="7" id="KW-0406">Ion transport</keyword>
<evidence type="ECO:0000256" key="11">
    <source>
        <dbReference type="ARBA" id="ARBA00023237"/>
    </source>
</evidence>
<accession>A0ABU3PCB7</accession>
<organism evidence="17 18">
    <name type="scientific">Roseateles aquae</name>
    <dbReference type="NCBI Taxonomy" id="3077235"/>
    <lineage>
        <taxon>Bacteria</taxon>
        <taxon>Pseudomonadati</taxon>
        <taxon>Pseudomonadota</taxon>
        <taxon>Betaproteobacteria</taxon>
        <taxon>Burkholderiales</taxon>
        <taxon>Sphaerotilaceae</taxon>
        <taxon>Roseateles</taxon>
    </lineage>
</organism>
<dbReference type="PANTHER" id="PTHR30069">
    <property type="entry name" value="TONB-DEPENDENT OUTER MEMBRANE RECEPTOR"/>
    <property type="match status" value="1"/>
</dbReference>
<feature type="chain" id="PRO_5045961193" evidence="14">
    <location>
        <begin position="43"/>
        <end position="649"/>
    </location>
</feature>
<keyword evidence="8 13" id="KW-0798">TonB box</keyword>
<name>A0ABU3PCB7_9BURK</name>
<evidence type="ECO:0000256" key="6">
    <source>
        <dbReference type="ARBA" id="ARBA00022729"/>
    </source>
</evidence>
<feature type="domain" description="TonB-dependent receptor plug" evidence="16">
    <location>
        <begin position="69"/>
        <end position="174"/>
    </location>
</feature>
<evidence type="ECO:0000313" key="17">
    <source>
        <dbReference type="EMBL" id="MDT9000205.1"/>
    </source>
</evidence>
<evidence type="ECO:0000256" key="8">
    <source>
        <dbReference type="ARBA" id="ARBA00023077"/>
    </source>
</evidence>
<evidence type="ECO:0000256" key="9">
    <source>
        <dbReference type="ARBA" id="ARBA00023136"/>
    </source>
</evidence>
<feature type="domain" description="TonB-dependent receptor-like beta-barrel" evidence="15">
    <location>
        <begin position="228"/>
        <end position="620"/>
    </location>
</feature>
<keyword evidence="6 14" id="KW-0732">Signal</keyword>
<evidence type="ECO:0000256" key="5">
    <source>
        <dbReference type="ARBA" id="ARBA00022692"/>
    </source>
</evidence>
<keyword evidence="10 17" id="KW-0675">Receptor</keyword>
<dbReference type="InterPro" id="IPR036942">
    <property type="entry name" value="Beta-barrel_TonB_sf"/>
</dbReference>
<evidence type="ECO:0000259" key="16">
    <source>
        <dbReference type="Pfam" id="PF07715"/>
    </source>
</evidence>
<evidence type="ECO:0000259" key="15">
    <source>
        <dbReference type="Pfam" id="PF00593"/>
    </source>
</evidence>
<keyword evidence="3 12" id="KW-0813">Transport</keyword>
<dbReference type="InterPro" id="IPR012910">
    <property type="entry name" value="Plug_dom"/>
</dbReference>
<comment type="caution">
    <text evidence="17">The sequence shown here is derived from an EMBL/GenBank/DDBJ whole genome shotgun (WGS) entry which is preliminary data.</text>
</comment>
<reference evidence="17" key="1">
    <citation type="submission" date="2023-09" db="EMBL/GenBank/DDBJ databases">
        <title>Paucibacter sp. APW11 Genome sequencing and assembly.</title>
        <authorList>
            <person name="Kim I."/>
        </authorList>
    </citation>
    <scope>NUCLEOTIDE SEQUENCE</scope>
    <source>
        <strain evidence="17">APW11</strain>
    </source>
</reference>
<evidence type="ECO:0000256" key="10">
    <source>
        <dbReference type="ARBA" id="ARBA00023170"/>
    </source>
</evidence>
<dbReference type="PANTHER" id="PTHR30069:SF53">
    <property type="entry name" value="COLICIN I RECEPTOR-RELATED"/>
    <property type="match status" value="1"/>
</dbReference>
<evidence type="ECO:0000256" key="13">
    <source>
        <dbReference type="RuleBase" id="RU003357"/>
    </source>
</evidence>
<dbReference type="PROSITE" id="PS52016">
    <property type="entry name" value="TONB_DEPENDENT_REC_3"/>
    <property type="match status" value="1"/>
</dbReference>
<evidence type="ECO:0000256" key="7">
    <source>
        <dbReference type="ARBA" id="ARBA00023065"/>
    </source>
</evidence>
<dbReference type="InterPro" id="IPR000531">
    <property type="entry name" value="Beta-barrel_TonB"/>
</dbReference>
<keyword evidence="4 12" id="KW-1134">Transmembrane beta strand</keyword>
<dbReference type="SUPFAM" id="SSF56935">
    <property type="entry name" value="Porins"/>
    <property type="match status" value="1"/>
</dbReference>
<evidence type="ECO:0000256" key="3">
    <source>
        <dbReference type="ARBA" id="ARBA00022448"/>
    </source>
</evidence>
<keyword evidence="5 12" id="KW-0812">Transmembrane</keyword>
<evidence type="ECO:0000313" key="18">
    <source>
        <dbReference type="Proteomes" id="UP001246372"/>
    </source>
</evidence>
<evidence type="ECO:0000256" key="4">
    <source>
        <dbReference type="ARBA" id="ARBA00022452"/>
    </source>
</evidence>
<proteinExistence type="inferred from homology"/>
<evidence type="ECO:0000256" key="2">
    <source>
        <dbReference type="ARBA" id="ARBA00009810"/>
    </source>
</evidence>
<dbReference type="EMBL" id="JAVXZY010000005">
    <property type="protein sequence ID" value="MDT9000205.1"/>
    <property type="molecule type" value="Genomic_DNA"/>
</dbReference>
<dbReference type="Pfam" id="PF07715">
    <property type="entry name" value="Plug"/>
    <property type="match status" value="1"/>
</dbReference>
<keyword evidence="18" id="KW-1185">Reference proteome</keyword>
<keyword evidence="9 12" id="KW-0472">Membrane</keyword>
<gene>
    <name evidence="17" type="ORF">RQP53_13090</name>
</gene>
<dbReference type="InterPro" id="IPR039426">
    <property type="entry name" value="TonB-dep_rcpt-like"/>
</dbReference>
<dbReference type="RefSeq" id="WP_315650766.1">
    <property type="nucleotide sequence ID" value="NZ_JAVXZY010000005.1"/>
</dbReference>
<comment type="subcellular location">
    <subcellularLocation>
        <location evidence="1 12">Cell outer membrane</location>
        <topology evidence="1 12">Multi-pass membrane protein</topology>
    </subcellularLocation>
</comment>
<dbReference type="CDD" id="cd01347">
    <property type="entry name" value="ligand_gated_channel"/>
    <property type="match status" value="1"/>
</dbReference>
<evidence type="ECO:0000256" key="14">
    <source>
        <dbReference type="SAM" id="SignalP"/>
    </source>
</evidence>
<protein>
    <submittedName>
        <fullName evidence="17">TonB-dependent receptor</fullName>
    </submittedName>
</protein>